<protein>
    <submittedName>
        <fullName evidence="6">ATP-grasp domain-containing protein</fullName>
    </submittedName>
</protein>
<dbReference type="GO" id="GO:0046872">
    <property type="term" value="F:metal ion binding"/>
    <property type="evidence" value="ECO:0007669"/>
    <property type="project" value="InterPro"/>
</dbReference>
<evidence type="ECO:0000256" key="2">
    <source>
        <dbReference type="ARBA" id="ARBA00022741"/>
    </source>
</evidence>
<dbReference type="SUPFAM" id="SSF56059">
    <property type="entry name" value="Glutathione synthetase ATP-binding domain-like"/>
    <property type="match status" value="1"/>
</dbReference>
<dbReference type="GO" id="GO:0005524">
    <property type="term" value="F:ATP binding"/>
    <property type="evidence" value="ECO:0007669"/>
    <property type="project" value="UniProtKB-UniRule"/>
</dbReference>
<dbReference type="RefSeq" id="WP_025488874.1">
    <property type="nucleotide sequence ID" value="NZ_JBKVAZ010000016.1"/>
</dbReference>
<comment type="caution">
    <text evidence="6">The sequence shown here is derived from an EMBL/GenBank/DDBJ whole genome shotgun (WGS) entry which is preliminary data.</text>
</comment>
<dbReference type="InterPro" id="IPR011095">
    <property type="entry name" value="Dala_Dala_lig_C"/>
</dbReference>
<dbReference type="PANTHER" id="PTHR43055">
    <property type="entry name" value="FORMATE-DEPENDENT PHOSPHORIBOSYLGLYCINAMIDE FORMYLTRANSFERASE"/>
    <property type="match status" value="1"/>
</dbReference>
<dbReference type="Gene3D" id="3.30.470.20">
    <property type="entry name" value="ATP-grasp fold, B domain"/>
    <property type="match status" value="1"/>
</dbReference>
<dbReference type="Proteomes" id="UP000261166">
    <property type="component" value="Unassembled WGS sequence"/>
</dbReference>
<dbReference type="Pfam" id="PF07478">
    <property type="entry name" value="Dala_Dala_lig_C"/>
    <property type="match status" value="1"/>
</dbReference>
<proteinExistence type="predicted"/>
<dbReference type="EMBL" id="QVLU01000008">
    <property type="protein sequence ID" value="RGE71950.1"/>
    <property type="molecule type" value="Genomic_DNA"/>
</dbReference>
<gene>
    <name evidence="6" type="ORF">DWY69_10785</name>
</gene>
<dbReference type="Gene3D" id="3.30.1490.20">
    <property type="entry name" value="ATP-grasp fold, A domain"/>
    <property type="match status" value="1"/>
</dbReference>
<accession>A0A3E3IXZ1</accession>
<dbReference type="PROSITE" id="PS50975">
    <property type="entry name" value="ATP_GRASP"/>
    <property type="match status" value="1"/>
</dbReference>
<organism evidence="6 7">
    <name type="scientific">Eisenbergiella massiliensis</name>
    <dbReference type="NCBI Taxonomy" id="1720294"/>
    <lineage>
        <taxon>Bacteria</taxon>
        <taxon>Bacillati</taxon>
        <taxon>Bacillota</taxon>
        <taxon>Clostridia</taxon>
        <taxon>Lachnospirales</taxon>
        <taxon>Lachnospiraceae</taxon>
        <taxon>Eisenbergiella</taxon>
    </lineage>
</organism>
<dbReference type="Gene3D" id="3.40.50.20">
    <property type="match status" value="1"/>
</dbReference>
<evidence type="ECO:0000256" key="4">
    <source>
        <dbReference type="PROSITE-ProRule" id="PRU00409"/>
    </source>
</evidence>
<dbReference type="OrthoDB" id="9803907at2"/>
<dbReference type="PANTHER" id="PTHR43055:SF1">
    <property type="entry name" value="FORMATE-DEPENDENT PHOSPHORIBOSYLGLYCINAMIDE FORMYLTRANSFERASE"/>
    <property type="match status" value="1"/>
</dbReference>
<evidence type="ECO:0000259" key="5">
    <source>
        <dbReference type="PROSITE" id="PS50975"/>
    </source>
</evidence>
<sequence>MTMIKSDLRGKKLLLIGGLNTTADLIKLAHRNGVKIGVADYNKNTYVKGLADYAHDISVVDENSVIELFKRENYDGIITAFNEMLGPYTSRIAEKLEKPFPFTVEQLKMSTNKKFFKQTCLEYGIPVPQEYAITSVNEIYNAKIEYPVIIKPVDSSSSIGVTPCYSAEELVEGYQNAVEHSRSGDVIIEQYLPYDEINLTYIAQAGDIQLAAIHDRYLNTTQKSATKAPDLYIYPSRYTDIFIEKYNDLIINMLSGMGIKNGSLFIQAIMHDGKLYCYEAGIRLNGCKTYQILEYENDFNTFEHLMEYALTGSMGEYVKFNPKFKHWYATLNVLGKPGATIGAFKGIEELETYPWLIHIARRNRIGDTIPADSAGTLIQDTTRIHLFADTKKELIERINKVNELYQITDTNGENIILTPHDTNDIYKGLNYDL</sequence>
<name>A0A3E3IXZ1_9FIRM</name>
<evidence type="ECO:0000256" key="1">
    <source>
        <dbReference type="ARBA" id="ARBA00022598"/>
    </source>
</evidence>
<feature type="domain" description="ATP-grasp" evidence="5">
    <location>
        <begin position="117"/>
        <end position="310"/>
    </location>
</feature>
<keyword evidence="2 4" id="KW-0547">Nucleotide-binding</keyword>
<keyword evidence="1" id="KW-0436">Ligase</keyword>
<evidence type="ECO:0000313" key="7">
    <source>
        <dbReference type="Proteomes" id="UP000261166"/>
    </source>
</evidence>
<evidence type="ECO:0000313" key="6">
    <source>
        <dbReference type="EMBL" id="RGE71950.1"/>
    </source>
</evidence>
<dbReference type="InterPro" id="IPR013815">
    <property type="entry name" value="ATP_grasp_subdomain_1"/>
</dbReference>
<reference evidence="6 7" key="1">
    <citation type="submission" date="2018-08" db="EMBL/GenBank/DDBJ databases">
        <title>A genome reference for cultivated species of the human gut microbiota.</title>
        <authorList>
            <person name="Zou Y."/>
            <person name="Xue W."/>
            <person name="Luo G."/>
        </authorList>
    </citation>
    <scope>NUCLEOTIDE SEQUENCE [LARGE SCALE GENOMIC DNA]</scope>
    <source>
        <strain evidence="6 7">AF26-4BH</strain>
    </source>
</reference>
<dbReference type="InterPro" id="IPR011761">
    <property type="entry name" value="ATP-grasp"/>
</dbReference>
<dbReference type="GO" id="GO:0008716">
    <property type="term" value="F:D-alanine-D-alanine ligase activity"/>
    <property type="evidence" value="ECO:0007669"/>
    <property type="project" value="InterPro"/>
</dbReference>
<dbReference type="GO" id="GO:0005829">
    <property type="term" value="C:cytosol"/>
    <property type="evidence" value="ECO:0007669"/>
    <property type="project" value="TreeGrafter"/>
</dbReference>
<evidence type="ECO:0000256" key="3">
    <source>
        <dbReference type="ARBA" id="ARBA00022840"/>
    </source>
</evidence>
<keyword evidence="3 4" id="KW-0067">ATP-binding</keyword>
<dbReference type="AlphaFoldDB" id="A0A3E3IXZ1"/>